<evidence type="ECO:0000313" key="3">
    <source>
        <dbReference type="Proteomes" id="UP000198902"/>
    </source>
</evidence>
<gene>
    <name evidence="2" type="ORF">BN996_02939</name>
</gene>
<dbReference type="InterPro" id="IPR013096">
    <property type="entry name" value="Cupin_2"/>
</dbReference>
<accession>A0A0D6JU53</accession>
<keyword evidence="3" id="KW-1185">Reference proteome</keyword>
<dbReference type="CDD" id="cd02238">
    <property type="entry name" value="cupin_KdgF"/>
    <property type="match status" value="1"/>
</dbReference>
<dbReference type="EMBL" id="CSTE01000003">
    <property type="protein sequence ID" value="CQR52021.1"/>
    <property type="molecule type" value="Genomic_DNA"/>
</dbReference>
<dbReference type="Pfam" id="PF07883">
    <property type="entry name" value="Cupin_2"/>
    <property type="match status" value="1"/>
</dbReference>
<organism evidence="2 3">
    <name type="scientific">Haloferax massiliensis</name>
    <dbReference type="NCBI Taxonomy" id="1476858"/>
    <lineage>
        <taxon>Archaea</taxon>
        <taxon>Methanobacteriati</taxon>
        <taxon>Methanobacteriota</taxon>
        <taxon>Stenosarchaea group</taxon>
        <taxon>Halobacteria</taxon>
        <taxon>Halobacteriales</taxon>
        <taxon>Haloferacaceae</taxon>
        <taxon>Haloferax</taxon>
    </lineage>
</organism>
<evidence type="ECO:0000313" key="2">
    <source>
        <dbReference type="EMBL" id="CQR52021.1"/>
    </source>
</evidence>
<dbReference type="PANTHER" id="PTHR40112">
    <property type="entry name" value="H2HPP ISOMERASE"/>
    <property type="match status" value="1"/>
</dbReference>
<name>A0A0D6JU53_9EURY</name>
<sequence>MDVQSMTDDGEEVLDGVHLAQLAAGSRGSVQHFRIESGALVGTHSHEHEQIGWVSSGELLFTVDGEEYLVGPNTSYVIPGATPHSAENRGEVDAVGIEVFSPPRPTPPWEGDDE</sequence>
<dbReference type="PANTHER" id="PTHR40112:SF1">
    <property type="entry name" value="H2HPP ISOMERASE"/>
    <property type="match status" value="1"/>
</dbReference>
<proteinExistence type="predicted"/>
<dbReference type="OrthoDB" id="114121at2157"/>
<dbReference type="AlphaFoldDB" id="A0A0D6JU53"/>
<dbReference type="InterPro" id="IPR052535">
    <property type="entry name" value="Bacilysin_H2HPP_isomerase"/>
</dbReference>
<feature type="domain" description="Cupin type-2" evidence="1">
    <location>
        <begin position="32"/>
        <end position="99"/>
    </location>
</feature>
<dbReference type="RefSeq" id="WP_042663657.1">
    <property type="nucleotide sequence ID" value="NZ_CABLRR010000003.1"/>
</dbReference>
<dbReference type="SUPFAM" id="SSF51182">
    <property type="entry name" value="RmlC-like cupins"/>
    <property type="match status" value="1"/>
</dbReference>
<dbReference type="InterPro" id="IPR014710">
    <property type="entry name" value="RmlC-like_jellyroll"/>
</dbReference>
<dbReference type="Gene3D" id="2.60.120.10">
    <property type="entry name" value="Jelly Rolls"/>
    <property type="match status" value="1"/>
</dbReference>
<reference evidence="3" key="1">
    <citation type="submission" date="2015-03" db="EMBL/GenBank/DDBJ databases">
        <authorList>
            <person name="Urmite Genomes"/>
        </authorList>
    </citation>
    <scope>NUCLEOTIDE SEQUENCE [LARGE SCALE GENOMIC DNA]</scope>
    <source>
        <strain evidence="3">Arc-Hr</strain>
    </source>
</reference>
<dbReference type="Proteomes" id="UP000198902">
    <property type="component" value="Unassembled WGS sequence"/>
</dbReference>
<dbReference type="InterPro" id="IPR011051">
    <property type="entry name" value="RmlC_Cupin_sf"/>
</dbReference>
<protein>
    <submittedName>
        <fullName evidence="2">Cupin domain protein</fullName>
    </submittedName>
</protein>
<evidence type="ECO:0000259" key="1">
    <source>
        <dbReference type="Pfam" id="PF07883"/>
    </source>
</evidence>